<dbReference type="SUPFAM" id="SSF53756">
    <property type="entry name" value="UDP-Glycosyltransferase/glycogen phosphorylase"/>
    <property type="match status" value="1"/>
</dbReference>
<keyword evidence="3" id="KW-1185">Reference proteome</keyword>
<name>A0A1G9BM02_9LACT</name>
<organism evidence="2 3">
    <name type="scientific">Alkalibacterium thalassium</name>
    <dbReference type="NCBI Taxonomy" id="426701"/>
    <lineage>
        <taxon>Bacteria</taxon>
        <taxon>Bacillati</taxon>
        <taxon>Bacillota</taxon>
        <taxon>Bacilli</taxon>
        <taxon>Lactobacillales</taxon>
        <taxon>Carnobacteriaceae</taxon>
        <taxon>Alkalibacterium</taxon>
    </lineage>
</organism>
<reference evidence="3" key="1">
    <citation type="submission" date="2016-10" db="EMBL/GenBank/DDBJ databases">
        <authorList>
            <person name="Varghese N."/>
            <person name="Submissions S."/>
        </authorList>
    </citation>
    <scope>NUCLEOTIDE SEQUENCE [LARGE SCALE GENOMIC DNA]</scope>
    <source>
        <strain evidence="3">DSM 19181</strain>
    </source>
</reference>
<dbReference type="STRING" id="426701.SAMN04488098_102817"/>
<sequence>MIGLFSFDGPMYKDKNGVYCNTTITSEMFTRYFKVVDKLIVVIRTYHLDKTFKEASLKKVELDGLEFIEIPNLNSINGFLIDRTKYKKVIYDQVKKSDLIFARMPSSISDITIQIARRLGKPYMVEVGGCAWDSFWNHGLLGKIIAPYMYFNEVKGVRNASFASYVTEKWLQSRYPCNCSSISASNVYLMPLKLSVLEKRISKIISKDRKNPFIIGTTAAVNVQYKGQEYIIRAISELNKRGYNFEYELVGGGDNSYLKGLVKKYGVEDKVRFKGLLLHDNVFPWLDSIDIYAQPSKQEGLPRALIEAMSRGCPAVGSTTAGIPELLDKDVIFQNGDMVGICNILMKLVSNDLSAYATRNFNKAKEFEIENLEEKRNKLFSEYKDYVKNNSIKI</sequence>
<dbReference type="PANTHER" id="PTHR12526">
    <property type="entry name" value="GLYCOSYLTRANSFERASE"/>
    <property type="match status" value="1"/>
</dbReference>
<dbReference type="GO" id="GO:0016740">
    <property type="term" value="F:transferase activity"/>
    <property type="evidence" value="ECO:0007669"/>
    <property type="project" value="UniProtKB-KW"/>
</dbReference>
<dbReference type="Proteomes" id="UP000199433">
    <property type="component" value="Unassembled WGS sequence"/>
</dbReference>
<dbReference type="EMBL" id="FNFK01000028">
    <property type="protein sequence ID" value="SDK40423.1"/>
    <property type="molecule type" value="Genomic_DNA"/>
</dbReference>
<proteinExistence type="predicted"/>
<dbReference type="OrthoDB" id="9813638at2"/>
<accession>A0A1G9BM02</accession>
<feature type="coiled-coil region" evidence="1">
    <location>
        <begin position="362"/>
        <end position="389"/>
    </location>
</feature>
<gene>
    <name evidence="2" type="ORF">SAMN04488098_102817</name>
</gene>
<dbReference type="AlphaFoldDB" id="A0A1G9BM02"/>
<evidence type="ECO:0000256" key="1">
    <source>
        <dbReference type="SAM" id="Coils"/>
    </source>
</evidence>
<keyword evidence="1" id="KW-0175">Coiled coil</keyword>
<dbReference type="Pfam" id="PF13692">
    <property type="entry name" value="Glyco_trans_1_4"/>
    <property type="match status" value="1"/>
</dbReference>
<keyword evidence="2" id="KW-0808">Transferase</keyword>
<dbReference type="Gene3D" id="3.40.50.2000">
    <property type="entry name" value="Glycogen Phosphorylase B"/>
    <property type="match status" value="1"/>
</dbReference>
<dbReference type="PANTHER" id="PTHR12526:SF630">
    <property type="entry name" value="GLYCOSYLTRANSFERASE"/>
    <property type="match status" value="1"/>
</dbReference>
<dbReference type="RefSeq" id="WP_091267282.1">
    <property type="nucleotide sequence ID" value="NZ_FNFK01000028.1"/>
</dbReference>
<protein>
    <submittedName>
        <fullName evidence="2">Glycosyltransferase involved in cell wall bisynthesis</fullName>
    </submittedName>
</protein>
<evidence type="ECO:0000313" key="3">
    <source>
        <dbReference type="Proteomes" id="UP000199433"/>
    </source>
</evidence>
<evidence type="ECO:0000313" key="2">
    <source>
        <dbReference type="EMBL" id="SDK40423.1"/>
    </source>
</evidence>